<dbReference type="InterPro" id="IPR008523">
    <property type="entry name" value="DUF805"/>
</dbReference>
<dbReference type="PANTHER" id="PTHR34980">
    <property type="entry name" value="INNER MEMBRANE PROTEIN-RELATED-RELATED"/>
    <property type="match status" value="1"/>
</dbReference>
<protein>
    <submittedName>
        <fullName evidence="2">DUF805 domain-containing protein</fullName>
    </submittedName>
</protein>
<keyword evidence="1" id="KW-0812">Transmembrane</keyword>
<dbReference type="Pfam" id="PF05656">
    <property type="entry name" value="DUF805"/>
    <property type="match status" value="1"/>
</dbReference>
<reference evidence="2 3" key="1">
    <citation type="submission" date="2017-08" db="EMBL/GenBank/DDBJ databases">
        <title>Infants hospitalized years apart are colonized by the same room-sourced microbial strains.</title>
        <authorList>
            <person name="Brooks B."/>
            <person name="Olm M.R."/>
            <person name="Firek B.A."/>
            <person name="Baker R."/>
            <person name="Thomas B.C."/>
            <person name="Morowitz M.J."/>
            <person name="Banfield J.F."/>
        </authorList>
    </citation>
    <scope>NUCLEOTIDE SEQUENCE [LARGE SCALE GENOMIC DNA]</scope>
    <source>
        <strain evidence="2">S2_018_000_R2_101</strain>
    </source>
</reference>
<evidence type="ECO:0000313" key="2">
    <source>
        <dbReference type="EMBL" id="PZO90856.1"/>
    </source>
</evidence>
<organism evidence="2 3">
    <name type="scientific">Sphingomonas sanxanigenens</name>
    <dbReference type="NCBI Taxonomy" id="397260"/>
    <lineage>
        <taxon>Bacteria</taxon>
        <taxon>Pseudomonadati</taxon>
        <taxon>Pseudomonadota</taxon>
        <taxon>Alphaproteobacteria</taxon>
        <taxon>Sphingomonadales</taxon>
        <taxon>Sphingomonadaceae</taxon>
        <taxon>Sphingomonas</taxon>
    </lineage>
</organism>
<dbReference type="GO" id="GO:0005886">
    <property type="term" value="C:plasma membrane"/>
    <property type="evidence" value="ECO:0007669"/>
    <property type="project" value="TreeGrafter"/>
</dbReference>
<accession>A0A2W5AC66</accession>
<sequence>MEWMILPLKRYADFAGRSRRKEFWLFWLFEIILLAICMQLDARLGLGGSIDSYRATSPFGASFGYQNSGGVLTAIAALALIIPSLAVGVRRLHDNDKSGWWLLIGLIPFFGALYLLFLYVQPGTRGPNRFGPDPVAG</sequence>
<keyword evidence="1" id="KW-1133">Transmembrane helix</keyword>
<feature type="transmembrane region" description="Helical" evidence="1">
    <location>
        <begin position="24"/>
        <end position="45"/>
    </location>
</feature>
<evidence type="ECO:0000256" key="1">
    <source>
        <dbReference type="SAM" id="Phobius"/>
    </source>
</evidence>
<dbReference type="AlphaFoldDB" id="A0A2W5AC66"/>
<dbReference type="EMBL" id="QFNN01000019">
    <property type="protein sequence ID" value="PZO90856.1"/>
    <property type="molecule type" value="Genomic_DNA"/>
</dbReference>
<comment type="caution">
    <text evidence="2">The sequence shown here is derived from an EMBL/GenBank/DDBJ whole genome shotgun (WGS) entry which is preliminary data.</text>
</comment>
<feature type="transmembrane region" description="Helical" evidence="1">
    <location>
        <begin position="100"/>
        <end position="120"/>
    </location>
</feature>
<evidence type="ECO:0000313" key="3">
    <source>
        <dbReference type="Proteomes" id="UP000249066"/>
    </source>
</evidence>
<proteinExistence type="predicted"/>
<dbReference type="Proteomes" id="UP000249066">
    <property type="component" value="Unassembled WGS sequence"/>
</dbReference>
<name>A0A2W5AC66_9SPHN</name>
<feature type="transmembrane region" description="Helical" evidence="1">
    <location>
        <begin position="65"/>
        <end position="88"/>
    </location>
</feature>
<gene>
    <name evidence="2" type="ORF">DI623_05400</name>
</gene>
<dbReference type="PANTHER" id="PTHR34980:SF2">
    <property type="entry name" value="INNER MEMBRANE PROTEIN YHAH-RELATED"/>
    <property type="match status" value="1"/>
</dbReference>
<keyword evidence="1" id="KW-0472">Membrane</keyword>